<dbReference type="SUPFAM" id="SSF117856">
    <property type="entry name" value="AF0104/ALDC/Ptd012-like"/>
    <property type="match status" value="1"/>
</dbReference>
<feature type="domain" description="PPC" evidence="1">
    <location>
        <begin position="1"/>
        <end position="120"/>
    </location>
</feature>
<protein>
    <recommendedName>
        <fullName evidence="1">PPC domain-containing protein</fullName>
    </recommendedName>
</protein>
<dbReference type="CDD" id="cd11378">
    <property type="entry name" value="DUF296"/>
    <property type="match status" value="1"/>
</dbReference>
<dbReference type="EMBL" id="UINC01020582">
    <property type="protein sequence ID" value="SVA86289.1"/>
    <property type="molecule type" value="Genomic_DNA"/>
</dbReference>
<dbReference type="InterPro" id="IPR005175">
    <property type="entry name" value="PPC_dom"/>
</dbReference>
<name>A0A381ZAS0_9ZZZZ</name>
<sequence length="124" mass="14017">METLTNFCKNANIQNGQVSGIGAVKNIELGTYDLGNKSYIRRNFDSIYELVSFQGNITLKKREPFIHAHITIGNHKMEIHGGHLFEMTVAVVGEFILRSFDGKIFRKMNEEIGLPICNFPEEGL</sequence>
<dbReference type="PROSITE" id="PS51742">
    <property type="entry name" value="PPC"/>
    <property type="match status" value="1"/>
</dbReference>
<reference evidence="2" key="1">
    <citation type="submission" date="2018-05" db="EMBL/GenBank/DDBJ databases">
        <authorList>
            <person name="Lanie J.A."/>
            <person name="Ng W.-L."/>
            <person name="Kazmierczak K.M."/>
            <person name="Andrzejewski T.M."/>
            <person name="Davidsen T.M."/>
            <person name="Wayne K.J."/>
            <person name="Tettelin H."/>
            <person name="Glass J.I."/>
            <person name="Rusch D."/>
            <person name="Podicherti R."/>
            <person name="Tsui H.-C.T."/>
            <person name="Winkler M.E."/>
        </authorList>
    </citation>
    <scope>NUCLEOTIDE SEQUENCE</scope>
</reference>
<dbReference type="PANTHER" id="PTHR34988:SF1">
    <property type="entry name" value="DNA-BINDING PROTEIN"/>
    <property type="match status" value="1"/>
</dbReference>
<proteinExistence type="predicted"/>
<accession>A0A381ZAS0</accession>
<organism evidence="2">
    <name type="scientific">marine metagenome</name>
    <dbReference type="NCBI Taxonomy" id="408172"/>
    <lineage>
        <taxon>unclassified sequences</taxon>
        <taxon>metagenomes</taxon>
        <taxon>ecological metagenomes</taxon>
    </lineage>
</organism>
<evidence type="ECO:0000313" key="2">
    <source>
        <dbReference type="EMBL" id="SVA86289.1"/>
    </source>
</evidence>
<dbReference type="Gene3D" id="3.30.1330.80">
    <property type="entry name" value="Hypothetical protein, similar to alpha- acetolactate decarboxylase, domain 2"/>
    <property type="match status" value="1"/>
</dbReference>
<dbReference type="Pfam" id="PF03479">
    <property type="entry name" value="PCC"/>
    <property type="match status" value="1"/>
</dbReference>
<dbReference type="AlphaFoldDB" id="A0A381ZAS0"/>
<dbReference type="PANTHER" id="PTHR34988">
    <property type="entry name" value="PROTEIN, PUTATIVE-RELATED"/>
    <property type="match status" value="1"/>
</dbReference>
<gene>
    <name evidence="2" type="ORF">METZ01_LOCUS139143</name>
</gene>
<evidence type="ECO:0000259" key="1">
    <source>
        <dbReference type="PROSITE" id="PS51742"/>
    </source>
</evidence>